<organism evidence="2 3">
    <name type="scientific">Mytilus coruscus</name>
    <name type="common">Sea mussel</name>
    <dbReference type="NCBI Taxonomy" id="42192"/>
    <lineage>
        <taxon>Eukaryota</taxon>
        <taxon>Metazoa</taxon>
        <taxon>Spiralia</taxon>
        <taxon>Lophotrochozoa</taxon>
        <taxon>Mollusca</taxon>
        <taxon>Bivalvia</taxon>
        <taxon>Autobranchia</taxon>
        <taxon>Pteriomorphia</taxon>
        <taxon>Mytilida</taxon>
        <taxon>Mytiloidea</taxon>
        <taxon>Mytilidae</taxon>
        <taxon>Mytilinae</taxon>
        <taxon>Mytilus</taxon>
    </lineage>
</organism>
<keyword evidence="1" id="KW-0812">Transmembrane</keyword>
<protein>
    <submittedName>
        <fullName evidence="2">Uncharacterized protein</fullName>
    </submittedName>
</protein>
<name>A0A6J8CYC8_MYTCO</name>
<dbReference type="EMBL" id="CACVKT020006153">
    <property type="protein sequence ID" value="CAC5400014.1"/>
    <property type="molecule type" value="Genomic_DNA"/>
</dbReference>
<keyword evidence="3" id="KW-1185">Reference proteome</keyword>
<keyword evidence="1" id="KW-0472">Membrane</keyword>
<feature type="transmembrane region" description="Helical" evidence="1">
    <location>
        <begin position="188"/>
        <end position="213"/>
    </location>
</feature>
<evidence type="ECO:0000313" key="2">
    <source>
        <dbReference type="EMBL" id="CAC5400014.1"/>
    </source>
</evidence>
<dbReference type="OrthoDB" id="6090660at2759"/>
<accession>A0A6J8CYC8</accession>
<sequence length="220" mass="24686">MDTKDHPGTLPLNCYLRNPPDVHELDFSKLKVDVQETIGTTVDIQETRNVIYSKESTVIEEKHPVSCTMSTNYYPKGSSRGGSEMGDSEMGSAFELQKWPSYYSSQASMTYSHRSFYSTYTPSHASTFLPIVQQAPDKLKKPDDNFGLACCSIAINPIFGIIAVLLAEISRDYFNRCNYIKASKYGSYAKATAAGGIFCTIFLLACIIAQLLWYHLKFQY</sequence>
<feature type="transmembrane region" description="Helical" evidence="1">
    <location>
        <begin position="146"/>
        <end position="167"/>
    </location>
</feature>
<reference evidence="2 3" key="1">
    <citation type="submission" date="2020-06" db="EMBL/GenBank/DDBJ databases">
        <authorList>
            <person name="Li R."/>
            <person name="Bekaert M."/>
        </authorList>
    </citation>
    <scope>NUCLEOTIDE SEQUENCE [LARGE SCALE GENOMIC DNA]</scope>
    <source>
        <strain evidence="3">wild</strain>
    </source>
</reference>
<evidence type="ECO:0000313" key="3">
    <source>
        <dbReference type="Proteomes" id="UP000507470"/>
    </source>
</evidence>
<proteinExistence type="predicted"/>
<dbReference type="Proteomes" id="UP000507470">
    <property type="component" value="Unassembled WGS sequence"/>
</dbReference>
<keyword evidence="1" id="KW-1133">Transmembrane helix</keyword>
<evidence type="ECO:0000256" key="1">
    <source>
        <dbReference type="SAM" id="Phobius"/>
    </source>
</evidence>
<dbReference type="AlphaFoldDB" id="A0A6J8CYC8"/>
<gene>
    <name evidence="2" type="ORF">MCOR_34233</name>
</gene>